<dbReference type="GO" id="GO:0022900">
    <property type="term" value="P:electron transport chain"/>
    <property type="evidence" value="ECO:0007669"/>
    <property type="project" value="UniProtKB-UniRule"/>
</dbReference>
<dbReference type="PROSITE" id="PS51257">
    <property type="entry name" value="PROKAR_LIPOPROTEIN"/>
    <property type="match status" value="1"/>
</dbReference>
<comment type="similarity">
    <text evidence="8">Belongs to the NqrDE/RnfAE family.</text>
</comment>
<reference evidence="9" key="1">
    <citation type="submission" date="2020-08" db="EMBL/GenBank/DDBJ databases">
        <title>Genome public.</title>
        <authorList>
            <person name="Liu C."/>
            <person name="Sun Q."/>
        </authorList>
    </citation>
    <scope>NUCLEOTIDE SEQUENCE</scope>
    <source>
        <strain evidence="9">NSJ-68</strain>
    </source>
</reference>
<feature type="transmembrane region" description="Helical" evidence="8">
    <location>
        <begin position="39"/>
        <end position="59"/>
    </location>
</feature>
<evidence type="ECO:0000256" key="6">
    <source>
        <dbReference type="ARBA" id="ARBA00022989"/>
    </source>
</evidence>
<keyword evidence="10" id="KW-1185">Reference proteome</keyword>
<dbReference type="InterPro" id="IPR003667">
    <property type="entry name" value="NqrDE/RnfAE"/>
</dbReference>
<sequence length="225" mass="23795">MKPCTERIYNGVIKENPTLVLMLGMCPTLAVTTSCTNGFGMGVSTLVVLVMSNLVISALRKVIPDDVRLPAYIVIVASLVTVVELLMEAYVPAIYDALGIYIPLIVVNCIILGRAEAYASKNPPLLSAMDGLGMGLGFTISLSVIGFIRELLGAGTVFGMQVMPAAYKPIAIFIKAPGAFLVLAALVIIMNALKIKNRANAMVQGCDGCCATCAHAREEGKEAQK</sequence>
<keyword evidence="3 8" id="KW-0812">Transmembrane</keyword>
<gene>
    <name evidence="8" type="primary">rnfE</name>
    <name evidence="9" type="ORF">H8S44_06095</name>
</gene>
<dbReference type="PANTHER" id="PTHR30586">
    <property type="entry name" value="ELECTRON TRANSPORT COMPLEX PROTEIN RNFE"/>
    <property type="match status" value="1"/>
</dbReference>
<evidence type="ECO:0000313" key="10">
    <source>
        <dbReference type="Proteomes" id="UP000649345"/>
    </source>
</evidence>
<protein>
    <recommendedName>
        <fullName evidence="8">Ion-translocating oxidoreductase complex subunit E</fullName>
        <ecNumber evidence="8">7.-.-.-</ecNumber>
    </recommendedName>
    <alternativeName>
        <fullName evidence="8">Rnf electron transport complex subunit E</fullName>
    </alternativeName>
</protein>
<evidence type="ECO:0000256" key="1">
    <source>
        <dbReference type="ARBA" id="ARBA00004127"/>
    </source>
</evidence>
<comment type="subcellular location">
    <subcellularLocation>
        <location evidence="8">Cell membrane</location>
        <topology evidence="8">Multi-pass membrane protein</topology>
    </subcellularLocation>
    <subcellularLocation>
        <location evidence="1">Endomembrane system</location>
        <topology evidence="1">Multi-pass membrane protein</topology>
    </subcellularLocation>
</comment>
<keyword evidence="7 8" id="KW-0472">Membrane</keyword>
<comment type="subunit">
    <text evidence="8">The complex is composed of six subunits: RnfA, RnfB, RnfC, RnfD, RnfE and RnfG.</text>
</comment>
<dbReference type="GO" id="GO:0005886">
    <property type="term" value="C:plasma membrane"/>
    <property type="evidence" value="ECO:0007669"/>
    <property type="project" value="UniProtKB-SubCell"/>
</dbReference>
<dbReference type="HAMAP" id="MF_00478">
    <property type="entry name" value="RsxE_RnfE"/>
    <property type="match status" value="1"/>
</dbReference>
<proteinExistence type="inferred from homology"/>
<evidence type="ECO:0000256" key="5">
    <source>
        <dbReference type="ARBA" id="ARBA00022982"/>
    </source>
</evidence>
<comment type="function">
    <text evidence="8">Part of a membrane-bound complex that couples electron transfer with translocation of ions across the membrane.</text>
</comment>
<keyword evidence="4 8" id="KW-1278">Translocase</keyword>
<evidence type="ECO:0000256" key="4">
    <source>
        <dbReference type="ARBA" id="ARBA00022967"/>
    </source>
</evidence>
<dbReference type="NCBIfam" id="TIGR01948">
    <property type="entry name" value="rnfE"/>
    <property type="match status" value="1"/>
</dbReference>
<dbReference type="EC" id="7.-.-.-" evidence="8"/>
<dbReference type="Proteomes" id="UP000649345">
    <property type="component" value="Unassembled WGS sequence"/>
</dbReference>
<accession>A0A923LBP9</accession>
<feature type="transmembrane region" description="Helical" evidence="8">
    <location>
        <begin position="71"/>
        <end position="87"/>
    </location>
</feature>
<dbReference type="PIRSF" id="PIRSF006102">
    <property type="entry name" value="NQR_DE"/>
    <property type="match status" value="1"/>
</dbReference>
<dbReference type="EMBL" id="JACOOR010000003">
    <property type="protein sequence ID" value="MBC5659337.1"/>
    <property type="molecule type" value="Genomic_DNA"/>
</dbReference>
<comment type="caution">
    <text evidence="9">The sequence shown here is derived from an EMBL/GenBank/DDBJ whole genome shotgun (WGS) entry which is preliminary data.</text>
</comment>
<feature type="transmembrane region" description="Helical" evidence="8">
    <location>
        <begin position="169"/>
        <end position="193"/>
    </location>
</feature>
<dbReference type="Pfam" id="PF02508">
    <property type="entry name" value="Rnf-Nqr"/>
    <property type="match status" value="1"/>
</dbReference>
<evidence type="ECO:0000256" key="7">
    <source>
        <dbReference type="ARBA" id="ARBA00023136"/>
    </source>
</evidence>
<evidence type="ECO:0000256" key="8">
    <source>
        <dbReference type="HAMAP-Rule" id="MF_00478"/>
    </source>
</evidence>
<name>A0A923LBP9_9FIRM</name>
<feature type="transmembrane region" description="Helical" evidence="8">
    <location>
        <begin position="125"/>
        <end position="149"/>
    </location>
</feature>
<dbReference type="GO" id="GO:0012505">
    <property type="term" value="C:endomembrane system"/>
    <property type="evidence" value="ECO:0007669"/>
    <property type="project" value="UniProtKB-SubCell"/>
</dbReference>
<dbReference type="InterPro" id="IPR010968">
    <property type="entry name" value="RnfE"/>
</dbReference>
<dbReference type="RefSeq" id="WP_186871701.1">
    <property type="nucleotide sequence ID" value="NZ_JACOOR010000003.1"/>
</dbReference>
<keyword evidence="2 8" id="KW-0813">Transport</keyword>
<evidence type="ECO:0000256" key="2">
    <source>
        <dbReference type="ARBA" id="ARBA00022448"/>
    </source>
</evidence>
<evidence type="ECO:0000313" key="9">
    <source>
        <dbReference type="EMBL" id="MBC5659337.1"/>
    </source>
</evidence>
<keyword evidence="5 8" id="KW-0249">Electron transport</keyword>
<keyword evidence="8" id="KW-1003">Cell membrane</keyword>
<keyword evidence="6 8" id="KW-1133">Transmembrane helix</keyword>
<dbReference type="PANTHER" id="PTHR30586:SF0">
    <property type="entry name" value="ION-TRANSLOCATING OXIDOREDUCTASE COMPLEX SUBUNIT E"/>
    <property type="match status" value="1"/>
</dbReference>
<dbReference type="AlphaFoldDB" id="A0A923LBP9"/>
<feature type="transmembrane region" description="Helical" evidence="8">
    <location>
        <begin position="93"/>
        <end position="113"/>
    </location>
</feature>
<dbReference type="NCBIfam" id="NF009070">
    <property type="entry name" value="PRK12405.1"/>
    <property type="match status" value="1"/>
</dbReference>
<evidence type="ECO:0000256" key="3">
    <source>
        <dbReference type="ARBA" id="ARBA00022692"/>
    </source>
</evidence>
<organism evidence="9 10">
    <name type="scientific">Anaerosacchariphilus hominis</name>
    <dbReference type="NCBI Taxonomy" id="2763017"/>
    <lineage>
        <taxon>Bacteria</taxon>
        <taxon>Bacillati</taxon>
        <taxon>Bacillota</taxon>
        <taxon>Clostridia</taxon>
        <taxon>Lachnospirales</taxon>
        <taxon>Lachnospiraceae</taxon>
        <taxon>Anaerosacchariphilus</taxon>
    </lineage>
</organism>